<protein>
    <recommendedName>
        <fullName evidence="9">S-protein homolog</fullName>
    </recommendedName>
</protein>
<gene>
    <name evidence="7" type="ORF">CTI12_AA115360</name>
</gene>
<evidence type="ECO:0008006" key="9">
    <source>
        <dbReference type="Google" id="ProtNLM"/>
    </source>
</evidence>
<dbReference type="Proteomes" id="UP000245207">
    <property type="component" value="Unassembled WGS sequence"/>
</dbReference>
<keyword evidence="4" id="KW-0964">Secreted</keyword>
<comment type="subcellular location">
    <subcellularLocation>
        <location evidence="1">Secreted</location>
    </subcellularLocation>
</comment>
<reference evidence="7 8" key="1">
    <citation type="journal article" date="2018" name="Mol. Plant">
        <title>The genome of Artemisia annua provides insight into the evolution of Asteraceae family and artemisinin biosynthesis.</title>
        <authorList>
            <person name="Shen Q."/>
            <person name="Zhang L."/>
            <person name="Liao Z."/>
            <person name="Wang S."/>
            <person name="Yan T."/>
            <person name="Shi P."/>
            <person name="Liu M."/>
            <person name="Fu X."/>
            <person name="Pan Q."/>
            <person name="Wang Y."/>
            <person name="Lv Z."/>
            <person name="Lu X."/>
            <person name="Zhang F."/>
            <person name="Jiang W."/>
            <person name="Ma Y."/>
            <person name="Chen M."/>
            <person name="Hao X."/>
            <person name="Li L."/>
            <person name="Tang Y."/>
            <person name="Lv G."/>
            <person name="Zhou Y."/>
            <person name="Sun X."/>
            <person name="Brodelius P.E."/>
            <person name="Rose J.K.C."/>
            <person name="Tang K."/>
        </authorList>
    </citation>
    <scope>NUCLEOTIDE SEQUENCE [LARGE SCALE GENOMIC DNA]</scope>
    <source>
        <strain evidence="8">cv. Huhao1</strain>
        <tissue evidence="7">Leaf</tissue>
    </source>
</reference>
<evidence type="ECO:0000256" key="4">
    <source>
        <dbReference type="ARBA" id="ARBA00022525"/>
    </source>
</evidence>
<evidence type="ECO:0000313" key="7">
    <source>
        <dbReference type="EMBL" id="PWA89077.1"/>
    </source>
</evidence>
<comment type="caution">
    <text evidence="7">The sequence shown here is derived from an EMBL/GenBank/DDBJ whole genome shotgun (WGS) entry which is preliminary data.</text>
</comment>
<proteinExistence type="inferred from homology"/>
<evidence type="ECO:0000256" key="6">
    <source>
        <dbReference type="SAM" id="SignalP"/>
    </source>
</evidence>
<evidence type="ECO:0000256" key="5">
    <source>
        <dbReference type="ARBA" id="ARBA00022729"/>
    </source>
</evidence>
<evidence type="ECO:0000256" key="2">
    <source>
        <dbReference type="ARBA" id="ARBA00005581"/>
    </source>
</evidence>
<name>A0A2U1PTN3_ARTAN</name>
<dbReference type="EMBL" id="PKPP01000751">
    <property type="protein sequence ID" value="PWA89077.1"/>
    <property type="molecule type" value="Genomic_DNA"/>
</dbReference>
<evidence type="ECO:0000256" key="3">
    <source>
        <dbReference type="ARBA" id="ARBA00022471"/>
    </source>
</evidence>
<sequence>MLKLIMKTLFVFLYAIVIIVPSSSSIRPDVNFHNPIATHKHYNISIKDAGLWALGFSCYSGKKYITSHLINPGNESVIEFHANKNDATTVSCDFYWSKKDMNIHVYDKSLKKQCGDGLVNTCNWIVTSDAFYLFDVSQQPSKFVRMHDW</sequence>
<dbReference type="InterPro" id="IPR010264">
    <property type="entry name" value="Self-incomp_S1"/>
</dbReference>
<dbReference type="Pfam" id="PF05938">
    <property type="entry name" value="Self-incomp_S1"/>
    <property type="match status" value="1"/>
</dbReference>
<keyword evidence="5 6" id="KW-0732">Signal</keyword>
<dbReference type="GO" id="GO:0060320">
    <property type="term" value="P:rejection of self pollen"/>
    <property type="evidence" value="ECO:0007669"/>
    <property type="project" value="UniProtKB-KW"/>
</dbReference>
<feature type="chain" id="PRO_5027664912" description="S-protein homolog" evidence="6">
    <location>
        <begin position="26"/>
        <end position="149"/>
    </location>
</feature>
<accession>A0A2U1PTN3</accession>
<keyword evidence="3" id="KW-0713">Self-incompatibility</keyword>
<comment type="similarity">
    <text evidence="2">Belongs to the plant self-incompatibility (S1) protein family.</text>
</comment>
<organism evidence="7 8">
    <name type="scientific">Artemisia annua</name>
    <name type="common">Sweet wormwood</name>
    <dbReference type="NCBI Taxonomy" id="35608"/>
    <lineage>
        <taxon>Eukaryota</taxon>
        <taxon>Viridiplantae</taxon>
        <taxon>Streptophyta</taxon>
        <taxon>Embryophyta</taxon>
        <taxon>Tracheophyta</taxon>
        <taxon>Spermatophyta</taxon>
        <taxon>Magnoliopsida</taxon>
        <taxon>eudicotyledons</taxon>
        <taxon>Gunneridae</taxon>
        <taxon>Pentapetalae</taxon>
        <taxon>asterids</taxon>
        <taxon>campanulids</taxon>
        <taxon>Asterales</taxon>
        <taxon>Asteraceae</taxon>
        <taxon>Asteroideae</taxon>
        <taxon>Anthemideae</taxon>
        <taxon>Artemisiinae</taxon>
        <taxon>Artemisia</taxon>
    </lineage>
</organism>
<feature type="signal peptide" evidence="6">
    <location>
        <begin position="1"/>
        <end position="25"/>
    </location>
</feature>
<evidence type="ECO:0000256" key="1">
    <source>
        <dbReference type="ARBA" id="ARBA00004613"/>
    </source>
</evidence>
<evidence type="ECO:0000313" key="8">
    <source>
        <dbReference type="Proteomes" id="UP000245207"/>
    </source>
</evidence>
<dbReference type="AlphaFoldDB" id="A0A2U1PTN3"/>
<dbReference type="OrthoDB" id="1562562at2759"/>
<keyword evidence="8" id="KW-1185">Reference proteome</keyword>
<dbReference type="GO" id="GO:0005576">
    <property type="term" value="C:extracellular region"/>
    <property type="evidence" value="ECO:0007669"/>
    <property type="project" value="UniProtKB-SubCell"/>
</dbReference>